<sequence length="168" mass="18969">MDDEAPTNAGEGTPAETPDRIADAQSPPVPDDGAAGLLHHVELYASDFEASVSFWEWFLGELGYEEYQRWPDGRSWKRGPTYIVLVRAPEDYADEAYHRRRPGLNHLAFHAASRSQVDELTRKLRERGATILYEDDHPHAGGPDHYAVYVEDPERIKVEVVAPEATDR</sequence>
<evidence type="ECO:0000313" key="5">
    <source>
        <dbReference type="Proteomes" id="UP000830729"/>
    </source>
</evidence>
<dbReference type="Proteomes" id="UP000830729">
    <property type="component" value="Chromosome"/>
</dbReference>
<dbReference type="CDD" id="cd07242">
    <property type="entry name" value="VOC_BsYqjT"/>
    <property type="match status" value="1"/>
</dbReference>
<dbReference type="InterPro" id="IPR004360">
    <property type="entry name" value="Glyas_Fos-R_dOase_dom"/>
</dbReference>
<evidence type="ECO:0000256" key="2">
    <source>
        <dbReference type="SAM" id="MobiDB-lite"/>
    </source>
</evidence>
<dbReference type="Gene3D" id="3.10.180.10">
    <property type="entry name" value="2,3-Dihydroxybiphenyl 1,2-Dioxygenase, domain 1"/>
    <property type="match status" value="1"/>
</dbReference>
<name>A0A8U0HWU4_9EURY</name>
<proteinExistence type="predicted"/>
<evidence type="ECO:0000256" key="1">
    <source>
        <dbReference type="ARBA" id="ARBA00022723"/>
    </source>
</evidence>
<evidence type="ECO:0000259" key="3">
    <source>
        <dbReference type="PROSITE" id="PS51819"/>
    </source>
</evidence>
<accession>A0A8U0HWU4</accession>
<dbReference type="InterPro" id="IPR037523">
    <property type="entry name" value="VOC_core"/>
</dbReference>
<feature type="domain" description="VOC" evidence="3">
    <location>
        <begin position="37"/>
        <end position="163"/>
    </location>
</feature>
<dbReference type="AlphaFoldDB" id="A0A8U0HWU4"/>
<feature type="region of interest" description="Disordered" evidence="2">
    <location>
        <begin position="1"/>
        <end position="34"/>
    </location>
</feature>
<dbReference type="InterPro" id="IPR051332">
    <property type="entry name" value="Fosfomycin_Res_Enzymes"/>
</dbReference>
<dbReference type="EMBL" id="CP096659">
    <property type="protein sequence ID" value="UPV75181.1"/>
    <property type="molecule type" value="Genomic_DNA"/>
</dbReference>
<evidence type="ECO:0000313" key="4">
    <source>
        <dbReference type="EMBL" id="UPV75181.1"/>
    </source>
</evidence>
<dbReference type="PANTHER" id="PTHR36113:SF6">
    <property type="entry name" value="FOSFOMYCIN RESISTANCE PROTEIN FOSX"/>
    <property type="match status" value="1"/>
</dbReference>
<gene>
    <name evidence="4" type="ORF">M0R89_03705</name>
</gene>
<dbReference type="PANTHER" id="PTHR36113">
    <property type="entry name" value="LYASE, PUTATIVE-RELATED-RELATED"/>
    <property type="match status" value="1"/>
</dbReference>
<dbReference type="Pfam" id="PF00903">
    <property type="entry name" value="Glyoxalase"/>
    <property type="match status" value="1"/>
</dbReference>
<protein>
    <submittedName>
        <fullName evidence="4">VOC family protein</fullName>
    </submittedName>
</protein>
<organism evidence="4 5">
    <name type="scientific">Halorussus limi</name>
    <dbReference type="NCBI Taxonomy" id="2938695"/>
    <lineage>
        <taxon>Archaea</taxon>
        <taxon>Methanobacteriati</taxon>
        <taxon>Methanobacteriota</taxon>
        <taxon>Stenosarchaea group</taxon>
        <taxon>Halobacteria</taxon>
        <taxon>Halobacteriales</taxon>
        <taxon>Haladaptataceae</taxon>
        <taxon>Halorussus</taxon>
    </lineage>
</organism>
<dbReference type="SUPFAM" id="SSF54593">
    <property type="entry name" value="Glyoxalase/Bleomycin resistance protein/Dihydroxybiphenyl dioxygenase"/>
    <property type="match status" value="1"/>
</dbReference>
<keyword evidence="5" id="KW-1185">Reference proteome</keyword>
<dbReference type="PROSITE" id="PS51819">
    <property type="entry name" value="VOC"/>
    <property type="match status" value="1"/>
</dbReference>
<dbReference type="GO" id="GO:0046872">
    <property type="term" value="F:metal ion binding"/>
    <property type="evidence" value="ECO:0007669"/>
    <property type="project" value="UniProtKB-KW"/>
</dbReference>
<reference evidence="4 5" key="1">
    <citation type="submission" date="2022-04" db="EMBL/GenBank/DDBJ databases">
        <title>Diverse halophilic archaea isolated from saline environments.</title>
        <authorList>
            <person name="Cui H.-L."/>
        </authorList>
    </citation>
    <scope>NUCLEOTIDE SEQUENCE [LARGE SCALE GENOMIC DNA]</scope>
    <source>
        <strain evidence="4 5">XZYJT49</strain>
    </source>
</reference>
<keyword evidence="1" id="KW-0479">Metal-binding</keyword>
<dbReference type="KEGG" id="halx:M0R89_03705"/>
<dbReference type="InterPro" id="IPR029068">
    <property type="entry name" value="Glyas_Bleomycin-R_OHBP_Dase"/>
</dbReference>